<dbReference type="AlphaFoldDB" id="A0A517PCU8"/>
<sequence>MQVVIDLDNVPQAVRRRGLAYMADRLATSLSWRILQHHRRVDLRLYGGWYTENQFTTRAEEVSAEVDRDFPRIVTTVDDSGRQWKSRVSAGLAYGLRCAPSEQVFNTYRQRRGVPRVSRSGCLTPECATEGCPIPGVQKMMQTGRCSKGGCSTRLADIFRRGEQKLVDGMMSADLMSLHLGGEEHLAVVSADDDLWPTLRLLLSRGQNIYHVKPVGSNRESFYDVPDLPGVGRYLQLQLQ</sequence>
<protein>
    <recommendedName>
        <fullName evidence="3">NYN domain protein</fullName>
    </recommendedName>
</protein>
<reference evidence="1 2" key="1">
    <citation type="submission" date="2019-02" db="EMBL/GenBank/DDBJ databases">
        <title>Deep-cultivation of Planctomycetes and their phenomic and genomic characterization uncovers novel biology.</title>
        <authorList>
            <person name="Wiegand S."/>
            <person name="Jogler M."/>
            <person name="Boedeker C."/>
            <person name="Pinto D."/>
            <person name="Vollmers J."/>
            <person name="Rivas-Marin E."/>
            <person name="Kohn T."/>
            <person name="Peeters S.H."/>
            <person name="Heuer A."/>
            <person name="Rast P."/>
            <person name="Oberbeckmann S."/>
            <person name="Bunk B."/>
            <person name="Jeske O."/>
            <person name="Meyerdierks A."/>
            <person name="Storesund J.E."/>
            <person name="Kallscheuer N."/>
            <person name="Luecker S."/>
            <person name="Lage O.M."/>
            <person name="Pohl T."/>
            <person name="Merkel B.J."/>
            <person name="Hornburger P."/>
            <person name="Mueller R.-W."/>
            <person name="Bruemmer F."/>
            <person name="Labrenz M."/>
            <person name="Spormann A.M."/>
            <person name="Op den Camp H."/>
            <person name="Overmann J."/>
            <person name="Amann R."/>
            <person name="Jetten M.S.M."/>
            <person name="Mascher T."/>
            <person name="Medema M.H."/>
            <person name="Devos D.P."/>
            <person name="Kaster A.-K."/>
            <person name="Ovreas L."/>
            <person name="Rohde M."/>
            <person name="Galperin M.Y."/>
            <person name="Jogler C."/>
        </authorList>
    </citation>
    <scope>NUCLEOTIDE SEQUENCE [LARGE SCALE GENOMIC DNA]</scope>
    <source>
        <strain evidence="1 2">CA12</strain>
    </source>
</reference>
<evidence type="ECO:0000313" key="2">
    <source>
        <dbReference type="Proteomes" id="UP000318741"/>
    </source>
</evidence>
<evidence type="ECO:0000313" key="1">
    <source>
        <dbReference type="EMBL" id="QDT17208.1"/>
    </source>
</evidence>
<accession>A0A517PCU8</accession>
<name>A0A517PCU8_9PLAN</name>
<evidence type="ECO:0008006" key="3">
    <source>
        <dbReference type="Google" id="ProtNLM"/>
    </source>
</evidence>
<gene>
    <name evidence="1" type="ORF">CA12_33200</name>
</gene>
<keyword evidence="2" id="KW-1185">Reference proteome</keyword>
<dbReference type="KEGG" id="acaf:CA12_33200"/>
<proteinExistence type="predicted"/>
<organism evidence="1 2">
    <name type="scientific">Alienimonas californiensis</name>
    <dbReference type="NCBI Taxonomy" id="2527989"/>
    <lineage>
        <taxon>Bacteria</taxon>
        <taxon>Pseudomonadati</taxon>
        <taxon>Planctomycetota</taxon>
        <taxon>Planctomycetia</taxon>
        <taxon>Planctomycetales</taxon>
        <taxon>Planctomycetaceae</taxon>
        <taxon>Alienimonas</taxon>
    </lineage>
</organism>
<dbReference type="EMBL" id="CP036265">
    <property type="protein sequence ID" value="QDT17208.1"/>
    <property type="molecule type" value="Genomic_DNA"/>
</dbReference>
<dbReference type="Proteomes" id="UP000318741">
    <property type="component" value="Chromosome"/>
</dbReference>